<evidence type="ECO:0000259" key="6">
    <source>
        <dbReference type="Pfam" id="PF08281"/>
    </source>
</evidence>
<feature type="domain" description="RNA polymerase sigma factor 70 region 4 type 2" evidence="6">
    <location>
        <begin position="123"/>
        <end position="171"/>
    </location>
</feature>
<evidence type="ECO:0000256" key="2">
    <source>
        <dbReference type="ARBA" id="ARBA00023015"/>
    </source>
</evidence>
<evidence type="ECO:0000256" key="4">
    <source>
        <dbReference type="ARBA" id="ARBA00023163"/>
    </source>
</evidence>
<dbReference type="KEGG" id="thao:NI17_005740"/>
<dbReference type="AlphaFoldDB" id="A0AA97LZ18"/>
<organism evidence="7 8">
    <name type="scientific">Thermobifida halotolerans</name>
    <dbReference type="NCBI Taxonomy" id="483545"/>
    <lineage>
        <taxon>Bacteria</taxon>
        <taxon>Bacillati</taxon>
        <taxon>Actinomycetota</taxon>
        <taxon>Actinomycetes</taxon>
        <taxon>Streptosporangiales</taxon>
        <taxon>Nocardiopsidaceae</taxon>
        <taxon>Thermobifida</taxon>
    </lineage>
</organism>
<dbReference type="Gene3D" id="1.10.1740.10">
    <property type="match status" value="1"/>
</dbReference>
<dbReference type="SUPFAM" id="SSF88659">
    <property type="entry name" value="Sigma3 and sigma4 domains of RNA polymerase sigma factors"/>
    <property type="match status" value="1"/>
</dbReference>
<evidence type="ECO:0000313" key="7">
    <source>
        <dbReference type="EMBL" id="UOE20704.1"/>
    </source>
</evidence>
<gene>
    <name evidence="7" type="ORF">NI17_005740</name>
</gene>
<dbReference type="Pfam" id="PF08281">
    <property type="entry name" value="Sigma70_r4_2"/>
    <property type="match status" value="1"/>
</dbReference>
<comment type="similarity">
    <text evidence="1">Belongs to the sigma-70 factor family. ECF subfamily.</text>
</comment>
<dbReference type="Pfam" id="PF04542">
    <property type="entry name" value="Sigma70_r2"/>
    <property type="match status" value="1"/>
</dbReference>
<dbReference type="GO" id="GO:0006352">
    <property type="term" value="P:DNA-templated transcription initiation"/>
    <property type="evidence" value="ECO:0007669"/>
    <property type="project" value="InterPro"/>
</dbReference>
<dbReference type="SUPFAM" id="SSF88946">
    <property type="entry name" value="Sigma2 domain of RNA polymerase sigma factors"/>
    <property type="match status" value="1"/>
</dbReference>
<sequence>MGDRPLIRGGETAAAAETARPDDRLLTVRAAEGDDDAFAELVRRHGAAVVALAHRLLGDRAAAEDTVEEAFVGAWQRLPELLRDRAFGVWMHRAVTDRFRNATRGRSSPEPGGVPERPLPAEDALARALTLLPPGQRACWVLHELQELSLDEVAYATRSGERTVRARLLRAHRLLAGAGPAAAPDRLAEAARRLRERPTAVDRDALADRVVAAVRAVAAPGRPLPLGDPGEELWLLDTAAARVLRAAADSVAGVRAAGCRLTLRDGRVRAAMTLAVAPHAPLAGPARRTRLSVLGSAERILGLDLDGVDLEIVDLLEPPPGVPGEER</sequence>
<name>A0AA97LZ18_9ACTN</name>
<dbReference type="GO" id="GO:0016987">
    <property type="term" value="F:sigma factor activity"/>
    <property type="evidence" value="ECO:0007669"/>
    <property type="project" value="UniProtKB-KW"/>
</dbReference>
<dbReference type="InterPro" id="IPR039425">
    <property type="entry name" value="RNA_pol_sigma-70-like"/>
</dbReference>
<keyword evidence="2" id="KW-0805">Transcription regulation</keyword>
<evidence type="ECO:0000256" key="3">
    <source>
        <dbReference type="ARBA" id="ARBA00023082"/>
    </source>
</evidence>
<dbReference type="GO" id="GO:0003677">
    <property type="term" value="F:DNA binding"/>
    <property type="evidence" value="ECO:0007669"/>
    <property type="project" value="InterPro"/>
</dbReference>
<proteinExistence type="inferred from homology"/>
<keyword evidence="3" id="KW-0731">Sigma factor</keyword>
<dbReference type="InterPro" id="IPR014284">
    <property type="entry name" value="RNA_pol_sigma-70_dom"/>
</dbReference>
<dbReference type="InterPro" id="IPR007627">
    <property type="entry name" value="RNA_pol_sigma70_r2"/>
</dbReference>
<feature type="domain" description="RNA polymerase sigma-70 region 2" evidence="5">
    <location>
        <begin position="41"/>
        <end position="105"/>
    </location>
</feature>
<evidence type="ECO:0000256" key="1">
    <source>
        <dbReference type="ARBA" id="ARBA00010641"/>
    </source>
</evidence>
<evidence type="ECO:0000313" key="8">
    <source>
        <dbReference type="Proteomes" id="UP000265719"/>
    </source>
</evidence>
<dbReference type="Gene3D" id="1.10.10.10">
    <property type="entry name" value="Winged helix-like DNA-binding domain superfamily/Winged helix DNA-binding domain"/>
    <property type="match status" value="1"/>
</dbReference>
<dbReference type="NCBIfam" id="TIGR02937">
    <property type="entry name" value="sigma70-ECF"/>
    <property type="match status" value="1"/>
</dbReference>
<keyword evidence="8" id="KW-1185">Reference proteome</keyword>
<dbReference type="Proteomes" id="UP000265719">
    <property type="component" value="Chromosome"/>
</dbReference>
<dbReference type="EMBL" id="CP063196">
    <property type="protein sequence ID" value="UOE20704.1"/>
    <property type="molecule type" value="Genomic_DNA"/>
</dbReference>
<reference evidence="7" key="1">
    <citation type="submission" date="2020-10" db="EMBL/GenBank/DDBJ databases">
        <title>De novo genome project of the cellulose decomposer Thermobifida halotolerans type strain.</title>
        <authorList>
            <person name="Nagy I."/>
            <person name="Horvath B."/>
            <person name="Kukolya J."/>
            <person name="Nagy I."/>
            <person name="Orsini M."/>
        </authorList>
    </citation>
    <scope>NUCLEOTIDE SEQUENCE</scope>
    <source>
        <strain evidence="7">DSM 44931</strain>
    </source>
</reference>
<dbReference type="RefSeq" id="WP_243597634.1">
    <property type="nucleotide sequence ID" value="NZ_CP063196.1"/>
</dbReference>
<accession>A0AA97LZ18</accession>
<dbReference type="InterPro" id="IPR036388">
    <property type="entry name" value="WH-like_DNA-bd_sf"/>
</dbReference>
<evidence type="ECO:0000259" key="5">
    <source>
        <dbReference type="Pfam" id="PF04542"/>
    </source>
</evidence>
<dbReference type="PANTHER" id="PTHR43133:SF46">
    <property type="entry name" value="RNA POLYMERASE SIGMA-70 FACTOR ECF SUBFAMILY"/>
    <property type="match status" value="1"/>
</dbReference>
<dbReference type="InterPro" id="IPR013324">
    <property type="entry name" value="RNA_pol_sigma_r3/r4-like"/>
</dbReference>
<dbReference type="InterPro" id="IPR013325">
    <property type="entry name" value="RNA_pol_sigma_r2"/>
</dbReference>
<dbReference type="PANTHER" id="PTHR43133">
    <property type="entry name" value="RNA POLYMERASE ECF-TYPE SIGMA FACTO"/>
    <property type="match status" value="1"/>
</dbReference>
<protein>
    <submittedName>
        <fullName evidence="7">Sigma-70 family RNA polymerase sigma factor</fullName>
    </submittedName>
</protein>
<keyword evidence="4" id="KW-0804">Transcription</keyword>
<dbReference type="InterPro" id="IPR013249">
    <property type="entry name" value="RNA_pol_sigma70_r4_t2"/>
</dbReference>